<dbReference type="Pfam" id="PF09424">
    <property type="entry name" value="YqeY"/>
    <property type="match status" value="1"/>
</dbReference>
<dbReference type="Proteomes" id="UP000752012">
    <property type="component" value="Unassembled WGS sequence"/>
</dbReference>
<organism evidence="1 2">
    <name type="scientific">Alkalicoccus luteus</name>
    <dbReference type="NCBI Taxonomy" id="1237094"/>
    <lineage>
        <taxon>Bacteria</taxon>
        <taxon>Bacillati</taxon>
        <taxon>Bacillota</taxon>
        <taxon>Bacilli</taxon>
        <taxon>Bacillales</taxon>
        <taxon>Bacillaceae</taxon>
        <taxon>Alkalicoccus</taxon>
    </lineage>
</organism>
<dbReference type="InterPro" id="IPR019004">
    <property type="entry name" value="YqeY/Aim41"/>
</dbReference>
<dbReference type="Gene3D" id="1.10.10.410">
    <property type="match status" value="1"/>
</dbReference>
<accession>A0A969PR94</accession>
<dbReference type="RefSeq" id="WP_168004792.1">
    <property type="nucleotide sequence ID" value="NZ_JAATHJ010000003.1"/>
</dbReference>
<protein>
    <submittedName>
        <fullName evidence="1">GatB/YqeY domain-containing protein</fullName>
    </submittedName>
</protein>
<dbReference type="AlphaFoldDB" id="A0A969PR94"/>
<dbReference type="SUPFAM" id="SSF89095">
    <property type="entry name" value="GatB/YqeY motif"/>
    <property type="match status" value="1"/>
</dbReference>
<dbReference type="PANTHER" id="PTHR28055">
    <property type="entry name" value="ALTERED INHERITANCE OF MITOCHONDRIA PROTEIN 41, MITOCHONDRIAL"/>
    <property type="match status" value="1"/>
</dbReference>
<dbReference type="InterPro" id="IPR023168">
    <property type="entry name" value="GatB_Yqey_C_2"/>
</dbReference>
<reference evidence="1 2" key="1">
    <citation type="submission" date="2020-03" db="EMBL/GenBank/DDBJ databases">
        <title>Assessment of the enzymatic potential of alkaline-tolerant lipase obtained from Bacillus luteus H11 (technogenic soil) for the bioremediation of saline soils contaminated with petroleum substances.</title>
        <authorList>
            <person name="Kalwasinska A."/>
        </authorList>
    </citation>
    <scope>NUCLEOTIDE SEQUENCE [LARGE SCALE GENOMIC DNA]</scope>
    <source>
        <strain evidence="1 2">H11</strain>
    </source>
</reference>
<evidence type="ECO:0000313" key="1">
    <source>
        <dbReference type="EMBL" id="NJP36498.1"/>
    </source>
</evidence>
<dbReference type="GO" id="GO:0016884">
    <property type="term" value="F:carbon-nitrogen ligase activity, with glutamine as amido-N-donor"/>
    <property type="evidence" value="ECO:0007669"/>
    <property type="project" value="InterPro"/>
</dbReference>
<keyword evidence="2" id="KW-1185">Reference proteome</keyword>
<proteinExistence type="predicted"/>
<comment type="caution">
    <text evidence="1">The sequence shown here is derived from an EMBL/GenBank/DDBJ whole genome shotgun (WGS) entry which is preliminary data.</text>
</comment>
<dbReference type="Gene3D" id="1.10.1510.10">
    <property type="entry name" value="Uncharacterised protein YqeY/AIM41 PF09424, N-terminal domain"/>
    <property type="match status" value="1"/>
</dbReference>
<gene>
    <name evidence="1" type="ORF">HCN83_02710</name>
</gene>
<dbReference type="InterPro" id="IPR042184">
    <property type="entry name" value="YqeY/Aim41_N"/>
</dbReference>
<dbReference type="EMBL" id="JAATHJ010000003">
    <property type="protein sequence ID" value="NJP36498.1"/>
    <property type="molecule type" value="Genomic_DNA"/>
</dbReference>
<name>A0A969PR94_9BACI</name>
<dbReference type="PANTHER" id="PTHR28055:SF1">
    <property type="entry name" value="ALTERED INHERITANCE OF MITOCHONDRIA PROTEIN 41, MITOCHONDRIAL"/>
    <property type="match status" value="1"/>
</dbReference>
<sequence length="149" mass="16773">MTAPVVEQLQQDMKQAMRNKDKTRLSVIRSVRGAMQNEAIGLGRELSEEEALTVLNRELKQRRESLQEFDKADRSDLVEKMNGEILVLQDYLPEQLSEQEVRDMVAQTVKETGASSKADMGTVMGAVMPKVKGRADGTLVRKIVQEQLQ</sequence>
<dbReference type="InterPro" id="IPR003789">
    <property type="entry name" value="Asn/Gln_tRNA_amidoTrase-B-like"/>
</dbReference>
<evidence type="ECO:0000313" key="2">
    <source>
        <dbReference type="Proteomes" id="UP000752012"/>
    </source>
</evidence>